<dbReference type="PANTHER" id="PTHR43235:SF1">
    <property type="entry name" value="GLUTAMINE AMIDOTRANSFERASE PB2B2.05-RELATED"/>
    <property type="match status" value="1"/>
</dbReference>
<dbReference type="KEGG" id="slau:SLA_6354"/>
<reference evidence="1 2" key="1">
    <citation type="journal article" date="2016" name="Genome Announc.">
        <title>Complete Genome Sequence of Thiostrepton-Producing Streptomyces laurentii ATCC 31255.</title>
        <authorList>
            <person name="Doi K."/>
            <person name="Fujino Y."/>
            <person name="Nagayoshi Y."/>
            <person name="Ohshima T."/>
            <person name="Ogata S."/>
        </authorList>
    </citation>
    <scope>NUCLEOTIDE SEQUENCE [LARGE SCALE GENOMIC DNA]</scope>
    <source>
        <strain evidence="1 2">ATCC 31255</strain>
    </source>
</reference>
<organism evidence="1 2">
    <name type="scientific">Streptomyces laurentii</name>
    <dbReference type="NCBI Taxonomy" id="39478"/>
    <lineage>
        <taxon>Bacteria</taxon>
        <taxon>Bacillati</taxon>
        <taxon>Actinomycetota</taxon>
        <taxon>Actinomycetes</taxon>
        <taxon>Kitasatosporales</taxon>
        <taxon>Streptomycetaceae</taxon>
        <taxon>Streptomyces</taxon>
    </lineage>
</organism>
<dbReference type="PROSITE" id="PS51273">
    <property type="entry name" value="GATASE_TYPE_1"/>
    <property type="match status" value="1"/>
</dbReference>
<dbReference type="InterPro" id="IPR044668">
    <property type="entry name" value="PuuD-like"/>
</dbReference>
<dbReference type="InterPro" id="IPR011697">
    <property type="entry name" value="Peptidase_C26"/>
</dbReference>
<keyword evidence="1" id="KW-0315">Glutamine amidotransferase</keyword>
<dbReference type="PANTHER" id="PTHR43235">
    <property type="entry name" value="GLUTAMINE AMIDOTRANSFERASE PB2B2.05-RELATED"/>
    <property type="match status" value="1"/>
</dbReference>
<dbReference type="GO" id="GO:0016740">
    <property type="term" value="F:transferase activity"/>
    <property type="evidence" value="ECO:0007669"/>
    <property type="project" value="UniProtKB-KW"/>
</dbReference>
<keyword evidence="1" id="KW-0808">Transferase</keyword>
<keyword evidence="2" id="KW-1185">Reference proteome</keyword>
<sequence length="267" mass="28531">MSTTEPTAPRIGIPVRLSDADAPGADQRVVEANRIFDDVVTLIRDAGAEPVLLRPGSDGTPQDSLLADCRGFVVPGGGDVDPALYGADPAHPALYDVNPAQDRLDTAVIRYALEKRLPYLGICRGMQLLNIMRGGTLHLDLPKTSVAHDPEPGDEWAVHEVALVSGTAVAEVFGRDRMPVSSGHHQAVDRVGAGLRVAARADDGCVEAVEAYAGPEDSGTTPWTVGVQWHPEAFVPSSELRLPLFRALLEQVERAEREDAGPRTGDR</sequence>
<gene>
    <name evidence="1" type="ORF">SLA_6354</name>
</gene>
<dbReference type="RefSeq" id="WP_359875581.1">
    <property type="nucleotide sequence ID" value="NZ_JBEYHT010000013.1"/>
</dbReference>
<dbReference type="GO" id="GO:0006598">
    <property type="term" value="P:polyamine catabolic process"/>
    <property type="evidence" value="ECO:0007669"/>
    <property type="project" value="TreeGrafter"/>
</dbReference>
<dbReference type="InterPro" id="IPR029062">
    <property type="entry name" value="Class_I_gatase-like"/>
</dbReference>
<name>A0A169PBW9_STRLU</name>
<dbReference type="Pfam" id="PF07722">
    <property type="entry name" value="Peptidase_C26"/>
    <property type="match status" value="1"/>
</dbReference>
<evidence type="ECO:0000313" key="2">
    <source>
        <dbReference type="Proteomes" id="UP000217676"/>
    </source>
</evidence>
<accession>A0A169PBW9</accession>
<protein>
    <submittedName>
        <fullName evidence="1">Glutamine amidotransferase</fullName>
    </submittedName>
</protein>
<dbReference type="EMBL" id="AP017424">
    <property type="protein sequence ID" value="BAU87222.1"/>
    <property type="molecule type" value="Genomic_DNA"/>
</dbReference>
<dbReference type="CDD" id="cd01745">
    <property type="entry name" value="GATase1_2"/>
    <property type="match status" value="1"/>
</dbReference>
<proteinExistence type="predicted"/>
<dbReference type="GO" id="GO:0033969">
    <property type="term" value="F:gamma-glutamyl-gamma-aminobutyrate hydrolase activity"/>
    <property type="evidence" value="ECO:0007669"/>
    <property type="project" value="TreeGrafter"/>
</dbReference>
<dbReference type="SUPFAM" id="SSF52317">
    <property type="entry name" value="Class I glutamine amidotransferase-like"/>
    <property type="match status" value="1"/>
</dbReference>
<dbReference type="Gene3D" id="3.40.50.880">
    <property type="match status" value="1"/>
</dbReference>
<evidence type="ECO:0000313" key="1">
    <source>
        <dbReference type="EMBL" id="BAU87222.1"/>
    </source>
</evidence>
<dbReference type="AlphaFoldDB" id="A0A169PBW9"/>
<dbReference type="Proteomes" id="UP000217676">
    <property type="component" value="Chromosome"/>
</dbReference>
<dbReference type="GO" id="GO:0005829">
    <property type="term" value="C:cytosol"/>
    <property type="evidence" value="ECO:0007669"/>
    <property type="project" value="TreeGrafter"/>
</dbReference>